<evidence type="ECO:0000313" key="2">
    <source>
        <dbReference type="Proteomes" id="UP000308600"/>
    </source>
</evidence>
<proteinExistence type="predicted"/>
<dbReference type="Proteomes" id="UP000308600">
    <property type="component" value="Unassembled WGS sequence"/>
</dbReference>
<gene>
    <name evidence="1" type="ORF">BDN72DRAFT_410533</name>
</gene>
<organism evidence="1 2">
    <name type="scientific">Pluteus cervinus</name>
    <dbReference type="NCBI Taxonomy" id="181527"/>
    <lineage>
        <taxon>Eukaryota</taxon>
        <taxon>Fungi</taxon>
        <taxon>Dikarya</taxon>
        <taxon>Basidiomycota</taxon>
        <taxon>Agaricomycotina</taxon>
        <taxon>Agaricomycetes</taxon>
        <taxon>Agaricomycetidae</taxon>
        <taxon>Agaricales</taxon>
        <taxon>Pluteineae</taxon>
        <taxon>Pluteaceae</taxon>
        <taxon>Pluteus</taxon>
    </lineage>
</organism>
<keyword evidence="2" id="KW-1185">Reference proteome</keyword>
<accession>A0ACD3B1X3</accession>
<sequence length="411" mass="45959">MDVHVEPRDEFSHWFPEATSAAIRLYVGRHYYTLFRRGGQRQHLKLARTTLEGALEDPIIDPGLSQVLEAVIPFLYCIEQGYSSCLDVALEVLQTFPGLDGQFDAQLLLHMVVHDIGHCFEWYDHVPQIIKSITGPLKLLLHSASPRAWKLLVAWVTLAHSVARDAMEVLPLMDLVVDFHSGFSGSEGFELLPIMRATVYFKQAVNPGGPSLSTALGAADFVMYSLAGRELSPHLGPTFGLVFVDQSIAWLLVVLSRNLTGTETMPQKDRLLSFVTWLLSNLPFKLPPELQGLLREIRSCLRGNACRLTSEMVKGGMSRPPTLDDNDNQFIEETFQDLHQQTSGKEIPTEYPKGKLQSPSLSYLSSPFRCSRAGKKLPYGRKLWVKGASVTLRNGSDDFMRPSSARDFQDV</sequence>
<protein>
    <submittedName>
        <fullName evidence="1">Uncharacterized protein</fullName>
    </submittedName>
</protein>
<dbReference type="EMBL" id="ML208293">
    <property type="protein sequence ID" value="TFK71831.1"/>
    <property type="molecule type" value="Genomic_DNA"/>
</dbReference>
<name>A0ACD3B1X3_9AGAR</name>
<reference evidence="1 2" key="1">
    <citation type="journal article" date="2019" name="Nat. Ecol. Evol.">
        <title>Megaphylogeny resolves global patterns of mushroom evolution.</title>
        <authorList>
            <person name="Varga T."/>
            <person name="Krizsan K."/>
            <person name="Foldi C."/>
            <person name="Dima B."/>
            <person name="Sanchez-Garcia M."/>
            <person name="Sanchez-Ramirez S."/>
            <person name="Szollosi G.J."/>
            <person name="Szarkandi J.G."/>
            <person name="Papp V."/>
            <person name="Albert L."/>
            <person name="Andreopoulos W."/>
            <person name="Angelini C."/>
            <person name="Antonin V."/>
            <person name="Barry K.W."/>
            <person name="Bougher N.L."/>
            <person name="Buchanan P."/>
            <person name="Buyck B."/>
            <person name="Bense V."/>
            <person name="Catcheside P."/>
            <person name="Chovatia M."/>
            <person name="Cooper J."/>
            <person name="Damon W."/>
            <person name="Desjardin D."/>
            <person name="Finy P."/>
            <person name="Geml J."/>
            <person name="Haridas S."/>
            <person name="Hughes K."/>
            <person name="Justo A."/>
            <person name="Karasinski D."/>
            <person name="Kautmanova I."/>
            <person name="Kiss B."/>
            <person name="Kocsube S."/>
            <person name="Kotiranta H."/>
            <person name="LaButti K.M."/>
            <person name="Lechner B.E."/>
            <person name="Liimatainen K."/>
            <person name="Lipzen A."/>
            <person name="Lukacs Z."/>
            <person name="Mihaltcheva S."/>
            <person name="Morgado L.N."/>
            <person name="Niskanen T."/>
            <person name="Noordeloos M.E."/>
            <person name="Ohm R.A."/>
            <person name="Ortiz-Santana B."/>
            <person name="Ovrebo C."/>
            <person name="Racz N."/>
            <person name="Riley R."/>
            <person name="Savchenko A."/>
            <person name="Shiryaev A."/>
            <person name="Soop K."/>
            <person name="Spirin V."/>
            <person name="Szebenyi C."/>
            <person name="Tomsovsky M."/>
            <person name="Tulloss R.E."/>
            <person name="Uehling J."/>
            <person name="Grigoriev I.V."/>
            <person name="Vagvolgyi C."/>
            <person name="Papp T."/>
            <person name="Martin F.M."/>
            <person name="Miettinen O."/>
            <person name="Hibbett D.S."/>
            <person name="Nagy L.G."/>
        </authorList>
    </citation>
    <scope>NUCLEOTIDE SEQUENCE [LARGE SCALE GENOMIC DNA]</scope>
    <source>
        <strain evidence="1 2">NL-1719</strain>
    </source>
</reference>
<evidence type="ECO:0000313" key="1">
    <source>
        <dbReference type="EMBL" id="TFK71831.1"/>
    </source>
</evidence>